<dbReference type="InterPro" id="IPR018247">
    <property type="entry name" value="EF_Hand_1_Ca_BS"/>
</dbReference>
<feature type="region of interest" description="Disordered" evidence="1">
    <location>
        <begin position="393"/>
        <end position="419"/>
    </location>
</feature>
<dbReference type="GeneID" id="43598930"/>
<dbReference type="EMBL" id="NPIC01000004">
    <property type="protein sequence ID" value="RDL36729.1"/>
    <property type="molecule type" value="Genomic_DNA"/>
</dbReference>
<feature type="domain" description="EF-hand" evidence="3">
    <location>
        <begin position="339"/>
        <end position="374"/>
    </location>
</feature>
<evidence type="ECO:0000256" key="1">
    <source>
        <dbReference type="SAM" id="MobiDB-lite"/>
    </source>
</evidence>
<organism evidence="4 5">
    <name type="scientific">Venustampulla echinocandica</name>
    <dbReference type="NCBI Taxonomy" id="2656787"/>
    <lineage>
        <taxon>Eukaryota</taxon>
        <taxon>Fungi</taxon>
        <taxon>Dikarya</taxon>
        <taxon>Ascomycota</taxon>
        <taxon>Pezizomycotina</taxon>
        <taxon>Leotiomycetes</taxon>
        <taxon>Helotiales</taxon>
        <taxon>Pleuroascaceae</taxon>
        <taxon>Venustampulla</taxon>
    </lineage>
</organism>
<dbReference type="PROSITE" id="PS00018">
    <property type="entry name" value="EF_HAND_1"/>
    <property type="match status" value="1"/>
</dbReference>
<gene>
    <name evidence="4" type="ORF">BP5553_06081</name>
</gene>
<protein>
    <recommendedName>
        <fullName evidence="3">EF-hand domain-containing protein</fullName>
    </recommendedName>
</protein>
<dbReference type="GO" id="GO:0005509">
    <property type="term" value="F:calcium ion binding"/>
    <property type="evidence" value="ECO:0007669"/>
    <property type="project" value="InterPro"/>
</dbReference>
<dbReference type="PROSITE" id="PS50222">
    <property type="entry name" value="EF_HAND_2"/>
    <property type="match status" value="1"/>
</dbReference>
<accession>A0A370TMH2</accession>
<proteinExistence type="predicted"/>
<comment type="caution">
    <text evidence="4">The sequence shown here is derived from an EMBL/GenBank/DDBJ whole genome shotgun (WGS) entry which is preliminary data.</text>
</comment>
<feature type="compositionally biased region" description="Polar residues" evidence="1">
    <location>
        <begin position="407"/>
        <end position="419"/>
    </location>
</feature>
<keyword evidence="5" id="KW-1185">Reference proteome</keyword>
<evidence type="ECO:0000313" key="4">
    <source>
        <dbReference type="EMBL" id="RDL36729.1"/>
    </source>
</evidence>
<name>A0A370TMH2_9HELO</name>
<keyword evidence="2" id="KW-0732">Signal</keyword>
<evidence type="ECO:0000313" key="5">
    <source>
        <dbReference type="Proteomes" id="UP000254866"/>
    </source>
</evidence>
<dbReference type="Proteomes" id="UP000254866">
    <property type="component" value="Unassembled WGS sequence"/>
</dbReference>
<dbReference type="OrthoDB" id="3643156at2759"/>
<sequence>MPLRPSTWTSMFMIFGLFNLVSSSQAVLGGASIDVPQDYYRICPLPRCERCPSDEEIGAPGIGFALETSHGAAVVRLHDGTHQRIALVEGDASYTALLRRLATGPMNRTPEHFDSNWEKLQYVKARAQRHLNKLLGRPATPETAILAAMVAALYNETQTWLGGEQPIAAAVLSSPDRIRLTDEEINDVFGYLKLKNLMAEPDSLEDLYATSAAYAGYGRGLCTTYTDAYACEREEWRFPFQRVLHIDFNRESLSGTIKSLRSARDGSVDAAFVDPDLGHAREEVRLAIAPESDGELYWATVSARIRELVVSFKPRITELLLTGTSATDARFKAALWDALHDIVVEDVLAVLDDDGDNAINGDEWKATFDFATARGAAEVAKRRQEGPVRCAQSDECRERREHGRQAVLQNQGTNGNLEL</sequence>
<dbReference type="RefSeq" id="XP_031869385.1">
    <property type="nucleotide sequence ID" value="XM_032014704.1"/>
</dbReference>
<evidence type="ECO:0000259" key="3">
    <source>
        <dbReference type="PROSITE" id="PS50222"/>
    </source>
</evidence>
<feature type="signal peptide" evidence="2">
    <location>
        <begin position="1"/>
        <end position="23"/>
    </location>
</feature>
<dbReference type="STRING" id="2656787.A0A370TMH2"/>
<feature type="chain" id="PRO_5016571657" description="EF-hand domain-containing protein" evidence="2">
    <location>
        <begin position="24"/>
        <end position="419"/>
    </location>
</feature>
<reference evidence="4 5" key="1">
    <citation type="journal article" date="2018" name="IMA Fungus">
        <title>IMA Genome-F 9: Draft genome sequence of Annulohypoxylon stygium, Aspergillus mulundensis, Berkeleyomyces basicola (syn. Thielaviopsis basicola), Ceratocystis smalleyi, two Cercospora beticola strains, Coleophoma cylindrospora, Fusarium fracticaudum, Phialophora cf. hyalina, and Morchella septimelata.</title>
        <authorList>
            <person name="Wingfield B.D."/>
            <person name="Bills G.F."/>
            <person name="Dong Y."/>
            <person name="Huang W."/>
            <person name="Nel W.J."/>
            <person name="Swalarsk-Parry B.S."/>
            <person name="Vaghefi N."/>
            <person name="Wilken P.M."/>
            <person name="An Z."/>
            <person name="de Beer Z.W."/>
            <person name="De Vos L."/>
            <person name="Chen L."/>
            <person name="Duong T.A."/>
            <person name="Gao Y."/>
            <person name="Hammerbacher A."/>
            <person name="Kikkert J.R."/>
            <person name="Li Y."/>
            <person name="Li H."/>
            <person name="Li K."/>
            <person name="Li Q."/>
            <person name="Liu X."/>
            <person name="Ma X."/>
            <person name="Naidoo K."/>
            <person name="Pethybridge S.J."/>
            <person name="Sun J."/>
            <person name="Steenkamp E.T."/>
            <person name="van der Nest M.A."/>
            <person name="van Wyk S."/>
            <person name="Wingfield M.J."/>
            <person name="Xiong C."/>
            <person name="Yue Q."/>
            <person name="Zhang X."/>
        </authorList>
    </citation>
    <scope>NUCLEOTIDE SEQUENCE [LARGE SCALE GENOMIC DNA]</scope>
    <source>
        <strain evidence="4 5">BP 5553</strain>
    </source>
</reference>
<dbReference type="InterPro" id="IPR002048">
    <property type="entry name" value="EF_hand_dom"/>
</dbReference>
<feature type="compositionally biased region" description="Basic and acidic residues" evidence="1">
    <location>
        <begin position="393"/>
        <end position="404"/>
    </location>
</feature>
<evidence type="ECO:0000256" key="2">
    <source>
        <dbReference type="SAM" id="SignalP"/>
    </source>
</evidence>
<dbReference type="AlphaFoldDB" id="A0A370TMH2"/>